<dbReference type="AlphaFoldDB" id="A0A7J6VZQ5"/>
<dbReference type="Pfam" id="PF14111">
    <property type="entry name" value="DUF4283"/>
    <property type="match status" value="1"/>
</dbReference>
<feature type="domain" description="DUF4283" evidence="2">
    <location>
        <begin position="64"/>
        <end position="141"/>
    </location>
</feature>
<evidence type="ECO:0000259" key="2">
    <source>
        <dbReference type="Pfam" id="PF14111"/>
    </source>
</evidence>
<feature type="region of interest" description="Disordered" evidence="1">
    <location>
        <begin position="1"/>
        <end position="21"/>
    </location>
</feature>
<evidence type="ECO:0000256" key="1">
    <source>
        <dbReference type="SAM" id="MobiDB-lite"/>
    </source>
</evidence>
<dbReference type="EMBL" id="JABWDY010024512">
    <property type="protein sequence ID" value="KAF5190187.1"/>
    <property type="molecule type" value="Genomic_DNA"/>
</dbReference>
<feature type="non-terminal residue" evidence="3">
    <location>
        <position position="224"/>
    </location>
</feature>
<keyword evidence="3" id="KW-0269">Exonuclease</keyword>
<dbReference type="Proteomes" id="UP000554482">
    <property type="component" value="Unassembled WGS sequence"/>
</dbReference>
<dbReference type="InterPro" id="IPR040256">
    <property type="entry name" value="At4g02000-like"/>
</dbReference>
<dbReference type="PANTHER" id="PTHR31286">
    <property type="entry name" value="GLYCINE-RICH CELL WALL STRUCTURAL PROTEIN 1.8-LIKE"/>
    <property type="match status" value="1"/>
</dbReference>
<dbReference type="GO" id="GO:0004527">
    <property type="term" value="F:exonuclease activity"/>
    <property type="evidence" value="ECO:0007669"/>
    <property type="project" value="UniProtKB-KW"/>
</dbReference>
<keyword evidence="3" id="KW-0540">Nuclease</keyword>
<comment type="caution">
    <text evidence="3">The sequence shown here is derived from an EMBL/GenBank/DDBJ whole genome shotgun (WGS) entry which is preliminary data.</text>
</comment>
<reference evidence="3 4" key="1">
    <citation type="submission" date="2020-06" db="EMBL/GenBank/DDBJ databases">
        <title>Transcriptomic and genomic resources for Thalictrum thalictroides and T. hernandezii: Facilitating candidate gene discovery in an emerging model plant lineage.</title>
        <authorList>
            <person name="Arias T."/>
            <person name="Riano-Pachon D.M."/>
            <person name="Di Stilio V.S."/>
        </authorList>
    </citation>
    <scope>NUCLEOTIDE SEQUENCE [LARGE SCALE GENOMIC DNA]</scope>
    <source>
        <strain evidence="4">cv. WT478/WT964</strain>
        <tissue evidence="3">Leaves</tissue>
    </source>
</reference>
<gene>
    <name evidence="3" type="ORF">FRX31_020226</name>
</gene>
<keyword evidence="4" id="KW-1185">Reference proteome</keyword>
<evidence type="ECO:0000313" key="3">
    <source>
        <dbReference type="EMBL" id="KAF5190187.1"/>
    </source>
</evidence>
<dbReference type="InterPro" id="IPR025558">
    <property type="entry name" value="DUF4283"/>
</dbReference>
<proteinExistence type="predicted"/>
<accession>A0A7J6VZQ5</accession>
<name>A0A7J6VZQ5_THATH</name>
<dbReference type="PANTHER" id="PTHR31286:SF165">
    <property type="entry name" value="DUF4283 DOMAIN-CONTAINING PROTEIN"/>
    <property type="match status" value="1"/>
</dbReference>
<organism evidence="3 4">
    <name type="scientific">Thalictrum thalictroides</name>
    <name type="common">Rue-anemone</name>
    <name type="synonym">Anemone thalictroides</name>
    <dbReference type="NCBI Taxonomy" id="46969"/>
    <lineage>
        <taxon>Eukaryota</taxon>
        <taxon>Viridiplantae</taxon>
        <taxon>Streptophyta</taxon>
        <taxon>Embryophyta</taxon>
        <taxon>Tracheophyta</taxon>
        <taxon>Spermatophyta</taxon>
        <taxon>Magnoliopsida</taxon>
        <taxon>Ranunculales</taxon>
        <taxon>Ranunculaceae</taxon>
        <taxon>Thalictroideae</taxon>
        <taxon>Thalictrum</taxon>
    </lineage>
</organism>
<evidence type="ECO:0000313" key="4">
    <source>
        <dbReference type="Proteomes" id="UP000554482"/>
    </source>
</evidence>
<sequence>MEDLAVAPPVPGKATDRPQNPVSWSSLFQQGNANKLKTTLNHFKPIFSEGVAEVPDEVVEKGHKDWEEYLVGSFVGKRLPYPLVKNVLQKQWGTQAFDMVADEDVFYFKFHSEQDKMTAIEKGPIFIAGRLFVLRLWSPETEKGKNLISSVPIWVKLEGVPKRLWSEDGLGFLASILGRPVCLDEATAKKTRLKFAKVCIEVDLNCSFPKTIKAKIREEVIEIK</sequence>
<dbReference type="OrthoDB" id="1939300at2759"/>
<keyword evidence="3" id="KW-0378">Hydrolase</keyword>
<protein>
    <submittedName>
        <fullName evidence="3">Rna exonuclease</fullName>
    </submittedName>
</protein>